<evidence type="ECO:0000313" key="1">
    <source>
        <dbReference type="EMBL" id="EQD52720.1"/>
    </source>
</evidence>
<dbReference type="Gene3D" id="1.10.620.20">
    <property type="entry name" value="Ribonucleotide Reductase, subunit A"/>
    <property type="match status" value="1"/>
</dbReference>
<dbReference type="InterPro" id="IPR012348">
    <property type="entry name" value="RNR-like"/>
</dbReference>
<name>T1BEY2_9ZZZZ</name>
<dbReference type="EMBL" id="AUZY01006912">
    <property type="protein sequence ID" value="EQD52720.1"/>
    <property type="molecule type" value="Genomic_DNA"/>
</dbReference>
<organism evidence="1">
    <name type="scientific">mine drainage metagenome</name>
    <dbReference type="NCBI Taxonomy" id="410659"/>
    <lineage>
        <taxon>unclassified sequences</taxon>
        <taxon>metagenomes</taxon>
        <taxon>ecological metagenomes</taxon>
    </lineage>
</organism>
<reference evidence="1" key="2">
    <citation type="journal article" date="2014" name="ISME J.">
        <title>Microbial stratification in low pH oxic and suboxic macroscopic growths along an acid mine drainage.</title>
        <authorList>
            <person name="Mendez-Garcia C."/>
            <person name="Mesa V."/>
            <person name="Sprenger R.R."/>
            <person name="Richter M."/>
            <person name="Diez M.S."/>
            <person name="Solano J."/>
            <person name="Bargiela R."/>
            <person name="Golyshina O.V."/>
            <person name="Manteca A."/>
            <person name="Ramos J.L."/>
            <person name="Gallego J.R."/>
            <person name="Llorente I."/>
            <person name="Martins Dos Santos V.A."/>
            <person name="Jensen O.N."/>
            <person name="Pelaez A.I."/>
            <person name="Sanchez J."/>
            <person name="Ferrer M."/>
        </authorList>
    </citation>
    <scope>NUCLEOTIDE SEQUENCE</scope>
</reference>
<protein>
    <recommendedName>
        <fullName evidence="2">Ferritin</fullName>
    </recommendedName>
</protein>
<dbReference type="AlphaFoldDB" id="T1BEY2"/>
<dbReference type="SUPFAM" id="SSF47240">
    <property type="entry name" value="Ferritin-like"/>
    <property type="match status" value="1"/>
</dbReference>
<dbReference type="GO" id="GO:0016491">
    <property type="term" value="F:oxidoreductase activity"/>
    <property type="evidence" value="ECO:0007669"/>
    <property type="project" value="InterPro"/>
</dbReference>
<dbReference type="CDD" id="cd00657">
    <property type="entry name" value="Ferritin_like"/>
    <property type="match status" value="1"/>
</dbReference>
<dbReference type="InterPro" id="IPR009078">
    <property type="entry name" value="Ferritin-like_SF"/>
</dbReference>
<accession>T1BEY2</accession>
<evidence type="ECO:0008006" key="2">
    <source>
        <dbReference type="Google" id="ProtNLM"/>
    </source>
</evidence>
<proteinExistence type="predicted"/>
<gene>
    <name evidence="1" type="ORF">B1B_10596</name>
</gene>
<comment type="caution">
    <text evidence="1">The sequence shown here is derived from an EMBL/GenBank/DDBJ whole genome shotgun (WGS) entry which is preliminary data.</text>
</comment>
<reference evidence="1" key="1">
    <citation type="submission" date="2013-08" db="EMBL/GenBank/DDBJ databases">
        <authorList>
            <person name="Mendez C."/>
            <person name="Richter M."/>
            <person name="Ferrer M."/>
            <person name="Sanchez J."/>
        </authorList>
    </citation>
    <scope>NUCLEOTIDE SEQUENCE</scope>
</reference>
<sequence length="282" mass="33384">MNEISFNLPDSVQPHATWAVDALPWDVLEPERIASDETMFFLIASASFVEITTDLYTQNLVEHYAGDSEVVNWLTDHWQPEELQHGVALKRYVQKVWPGFDWDRAYQGFFAEYARLCISEQLEVTRAQEMVARCIVETGTSSYYTMLRDFCTEPLLKRIAHHIRNDEIGHYKYFYRYFRQYAAREHVSRWAILQALWTRIREIDAEDGLIAYKHAFLIRHPDIPFDPDRYEQFRRTLNSITRTHFPFAMAVRMTLKPLDLPTPVERWSIPLVVSGARYFLKH</sequence>